<protein>
    <submittedName>
        <fullName evidence="3">Uncharacterized protein</fullName>
    </submittedName>
</protein>
<reference evidence="3 4" key="1">
    <citation type="submission" date="2017-09" db="EMBL/GenBank/DDBJ databases">
        <title>Genomics of the genus Arcobacter.</title>
        <authorList>
            <person name="Perez-Cataluna A."/>
            <person name="Figueras M.J."/>
            <person name="Salas-Masso N."/>
        </authorList>
    </citation>
    <scope>NUCLEOTIDE SEQUENCE [LARGE SCALE GENOMIC DNA]</scope>
    <source>
        <strain evidence="3 4">DSM 18005</strain>
    </source>
</reference>
<dbReference type="OrthoDB" id="5344010at2"/>
<keyword evidence="2" id="KW-0472">Membrane</keyword>
<evidence type="ECO:0000313" key="3">
    <source>
        <dbReference type="EMBL" id="PKI80672.1"/>
    </source>
</evidence>
<gene>
    <name evidence="3" type="ORF">CP960_08005</name>
</gene>
<keyword evidence="2" id="KW-1133">Transmembrane helix</keyword>
<keyword evidence="2" id="KW-0812">Transmembrane</keyword>
<evidence type="ECO:0000256" key="1">
    <source>
        <dbReference type="SAM" id="Coils"/>
    </source>
</evidence>
<feature type="coiled-coil region" evidence="1">
    <location>
        <begin position="28"/>
        <end position="55"/>
    </location>
</feature>
<sequence>MKDKNAIVLNSIVYILVLNSFIDEYFGKELDEQTKQKALETYKNIEQKQAKENQKYHVYQ</sequence>
<dbReference type="RefSeq" id="WP_101184899.1">
    <property type="nucleotide sequence ID" value="NZ_CP031218.1"/>
</dbReference>
<proteinExistence type="predicted"/>
<feature type="transmembrane region" description="Helical" evidence="2">
    <location>
        <begin position="6"/>
        <end position="26"/>
    </location>
</feature>
<keyword evidence="1" id="KW-0175">Coiled coil</keyword>
<dbReference type="Proteomes" id="UP000233248">
    <property type="component" value="Unassembled WGS sequence"/>
</dbReference>
<comment type="caution">
    <text evidence="3">The sequence shown here is derived from an EMBL/GenBank/DDBJ whole genome shotgun (WGS) entry which is preliminary data.</text>
</comment>
<organism evidence="3 4">
    <name type="scientific">Malaciobacter halophilus</name>
    <dbReference type="NCBI Taxonomy" id="197482"/>
    <lineage>
        <taxon>Bacteria</taxon>
        <taxon>Pseudomonadati</taxon>
        <taxon>Campylobacterota</taxon>
        <taxon>Epsilonproteobacteria</taxon>
        <taxon>Campylobacterales</taxon>
        <taxon>Arcobacteraceae</taxon>
        <taxon>Malaciobacter</taxon>
    </lineage>
</organism>
<dbReference type="AlphaFoldDB" id="A0A2N1J2G6"/>
<dbReference type="EMBL" id="NXIF01000030">
    <property type="protein sequence ID" value="PKI80672.1"/>
    <property type="molecule type" value="Genomic_DNA"/>
</dbReference>
<evidence type="ECO:0000256" key="2">
    <source>
        <dbReference type="SAM" id="Phobius"/>
    </source>
</evidence>
<accession>A0A2N1J2G6</accession>
<evidence type="ECO:0000313" key="4">
    <source>
        <dbReference type="Proteomes" id="UP000233248"/>
    </source>
</evidence>
<name>A0A2N1J2G6_9BACT</name>
<keyword evidence="4" id="KW-1185">Reference proteome</keyword>